<evidence type="ECO:0000313" key="1">
    <source>
        <dbReference type="EMBL" id="MBN2979607.1"/>
    </source>
</evidence>
<sequence length="247" mass="26984">MECSCRKYWRAGLPCPTMQPPPALMEPAGTAAADPPAERASPRSVAFDVEPAPAHPGVLVPGYNALALPLKPLRDPALSLIALSGVDPSEPVMVEVPLVQNNSAFTCARTLAGRRVGFADRYQRGDEQCPIEHRASFSRALDVLRSAGAQLLPVPAQLPDDSLYFNQHTRNEIDERVTEYRLDALVSDSQSDAFHAACWSGYPVIREPLDDGATLWFYGARWAKDSLADLVQSYRSARGLMGSRHDL</sequence>
<evidence type="ECO:0008006" key="3">
    <source>
        <dbReference type="Google" id="ProtNLM"/>
    </source>
</evidence>
<protein>
    <recommendedName>
        <fullName evidence="3">Amidase domain-containing protein</fullName>
    </recommendedName>
</protein>
<dbReference type="InterPro" id="IPR036928">
    <property type="entry name" value="AS_sf"/>
</dbReference>
<dbReference type="RefSeq" id="WP_179119949.1">
    <property type="nucleotide sequence ID" value="NZ_JAFHKI010000055.1"/>
</dbReference>
<organism evidence="1 2">
    <name type="scientific">Pseudomonas lactucae</name>
    <dbReference type="NCBI Taxonomy" id="2813360"/>
    <lineage>
        <taxon>Bacteria</taxon>
        <taxon>Pseudomonadati</taxon>
        <taxon>Pseudomonadota</taxon>
        <taxon>Gammaproteobacteria</taxon>
        <taxon>Pseudomonadales</taxon>
        <taxon>Pseudomonadaceae</taxon>
        <taxon>Pseudomonas</taxon>
    </lineage>
</organism>
<evidence type="ECO:0000313" key="2">
    <source>
        <dbReference type="Proteomes" id="UP001154860"/>
    </source>
</evidence>
<accession>A0A9X0YIR3</accession>
<proteinExistence type="predicted"/>
<dbReference type="Proteomes" id="UP001154860">
    <property type="component" value="Unassembled WGS sequence"/>
</dbReference>
<reference evidence="1 2" key="1">
    <citation type="journal article" date="2021" name="Int. J. Syst. Evol. Microbiol.">
        <title>Pseudomonas lactucae sp. nov., a pathogen causing bacterial rot of lettuce in Japan.</title>
        <authorList>
            <person name="Sawada H."/>
            <person name="Fujikawa T."/>
            <person name="Satou M."/>
        </authorList>
    </citation>
    <scope>NUCLEOTIDE SEQUENCE [LARGE SCALE GENOMIC DNA]</scope>
    <source>
        <strain evidence="1 2">MAFF 301381</strain>
    </source>
</reference>
<dbReference type="EMBL" id="JAFHKJ010000177">
    <property type="protein sequence ID" value="MBN2979607.1"/>
    <property type="molecule type" value="Genomic_DNA"/>
</dbReference>
<dbReference type="AlphaFoldDB" id="A0A9X0YIR3"/>
<keyword evidence="2" id="KW-1185">Reference proteome</keyword>
<name>A0A9X0YIR3_9PSED</name>
<reference evidence="1 2" key="2">
    <citation type="journal article" date="2023" name="Plant Pathol.">
        <title>Dismantling and reorganizing Pseudomonas marginalis sensu#lato.</title>
        <authorList>
            <person name="Sawada H."/>
            <person name="Fujikawa T."/>
            <person name="Satou M."/>
        </authorList>
    </citation>
    <scope>NUCLEOTIDE SEQUENCE [LARGE SCALE GENOMIC DNA]</scope>
    <source>
        <strain evidence="1 2">MAFF 301381</strain>
    </source>
</reference>
<dbReference type="Gene3D" id="3.90.1300.10">
    <property type="entry name" value="Amidase signature (AS) domain"/>
    <property type="match status" value="1"/>
</dbReference>
<comment type="caution">
    <text evidence="1">The sequence shown here is derived from an EMBL/GenBank/DDBJ whole genome shotgun (WGS) entry which is preliminary data.</text>
</comment>
<gene>
    <name evidence="1" type="ORF">JWR99_28310</name>
</gene>